<dbReference type="Gene3D" id="3.90.550.50">
    <property type="match status" value="1"/>
</dbReference>
<keyword evidence="9 23" id="KW-0812">Transmembrane</keyword>
<accession>A0AAV8Z504</accession>
<evidence type="ECO:0000256" key="11">
    <source>
        <dbReference type="ARBA" id="ARBA00022741"/>
    </source>
</evidence>
<keyword evidence="14 23" id="KW-0472">Membrane</keyword>
<evidence type="ECO:0000313" key="25">
    <source>
        <dbReference type="EMBL" id="KAJ8959070.1"/>
    </source>
</evidence>
<dbReference type="GO" id="GO:0000166">
    <property type="term" value="F:nucleotide binding"/>
    <property type="evidence" value="ECO:0007669"/>
    <property type="project" value="UniProtKB-KW"/>
</dbReference>
<dbReference type="GO" id="GO:0016020">
    <property type="term" value="C:membrane"/>
    <property type="evidence" value="ECO:0007669"/>
    <property type="project" value="UniProtKB-SubCell"/>
</dbReference>
<evidence type="ECO:0000256" key="21">
    <source>
        <dbReference type="ARBA" id="ARBA00043065"/>
    </source>
</evidence>
<gene>
    <name evidence="25" type="ORF">NQ318_022326</name>
</gene>
<evidence type="ECO:0000256" key="20">
    <source>
        <dbReference type="ARBA" id="ARBA00042009"/>
    </source>
</evidence>
<evidence type="ECO:0000256" key="4">
    <source>
        <dbReference type="ARBA" id="ARBA00006462"/>
    </source>
</evidence>
<dbReference type="AlphaFoldDB" id="A0AAV8Z504"/>
<keyword evidence="26" id="KW-1185">Reference proteome</keyword>
<dbReference type="InterPro" id="IPR003378">
    <property type="entry name" value="Fringe-like_glycosylTrfase"/>
</dbReference>
<evidence type="ECO:0000256" key="13">
    <source>
        <dbReference type="ARBA" id="ARBA00022989"/>
    </source>
</evidence>
<protein>
    <recommendedName>
        <fullName evidence="18">Glycoprotein-N-acetylgalactosamine 3-beta-galactosyltransferase 1</fullName>
        <ecNumber evidence="6">2.4.1.122</ecNumber>
    </recommendedName>
    <alternativeName>
        <fullName evidence="20">Core 1 O-glycan T-synthase</fullName>
    </alternativeName>
    <alternativeName>
        <fullName evidence="21">Core 1 UDP-galactose:N-acetylgalactosamine-alpha-R beta 1,3-galactosyltransferase 1</fullName>
    </alternativeName>
    <alternativeName>
        <fullName evidence="19">Core 1 beta1,3-galactosyltransferase 1</fullName>
    </alternativeName>
</protein>
<evidence type="ECO:0000259" key="24">
    <source>
        <dbReference type="Pfam" id="PF02434"/>
    </source>
</evidence>
<dbReference type="PANTHER" id="PTHR23033">
    <property type="entry name" value="BETA1,3-GALACTOSYLTRANSFERASE"/>
    <property type="match status" value="1"/>
</dbReference>
<evidence type="ECO:0000256" key="16">
    <source>
        <dbReference type="ARBA" id="ARBA00023180"/>
    </source>
</evidence>
<keyword evidence="17" id="KW-0464">Manganese</keyword>
<evidence type="ECO:0000256" key="3">
    <source>
        <dbReference type="ARBA" id="ARBA00004922"/>
    </source>
</evidence>
<keyword evidence="12" id="KW-0735">Signal-anchor</keyword>
<evidence type="ECO:0000256" key="9">
    <source>
        <dbReference type="ARBA" id="ARBA00022692"/>
    </source>
</evidence>
<evidence type="ECO:0000256" key="10">
    <source>
        <dbReference type="ARBA" id="ARBA00022723"/>
    </source>
</evidence>
<evidence type="ECO:0000256" key="15">
    <source>
        <dbReference type="ARBA" id="ARBA00023157"/>
    </source>
</evidence>
<proteinExistence type="inferred from homology"/>
<evidence type="ECO:0000256" key="17">
    <source>
        <dbReference type="ARBA" id="ARBA00023211"/>
    </source>
</evidence>
<evidence type="ECO:0000256" key="22">
    <source>
        <dbReference type="ARBA" id="ARBA00059245"/>
    </source>
</evidence>
<dbReference type="Pfam" id="PF02434">
    <property type="entry name" value="Fringe"/>
    <property type="match status" value="1"/>
</dbReference>
<keyword evidence="7" id="KW-0328">Glycosyltransferase</keyword>
<evidence type="ECO:0000256" key="6">
    <source>
        <dbReference type="ARBA" id="ARBA00012557"/>
    </source>
</evidence>
<evidence type="ECO:0000256" key="18">
    <source>
        <dbReference type="ARBA" id="ARBA00040898"/>
    </source>
</evidence>
<reference evidence="25" key="1">
    <citation type="journal article" date="2023" name="Insect Mol. Biol.">
        <title>Genome sequencing provides insights into the evolution of gene families encoding plant cell wall-degrading enzymes in longhorned beetles.</title>
        <authorList>
            <person name="Shin N.R."/>
            <person name="Okamura Y."/>
            <person name="Kirsch R."/>
            <person name="Pauchet Y."/>
        </authorList>
    </citation>
    <scope>NUCLEOTIDE SEQUENCE</scope>
    <source>
        <strain evidence="25">AMC_N1</strain>
    </source>
</reference>
<evidence type="ECO:0000256" key="12">
    <source>
        <dbReference type="ARBA" id="ARBA00022968"/>
    </source>
</evidence>
<keyword evidence="11" id="KW-0547">Nucleotide-binding</keyword>
<dbReference type="Proteomes" id="UP001162162">
    <property type="component" value="Unassembled WGS sequence"/>
</dbReference>
<dbReference type="InterPro" id="IPR026050">
    <property type="entry name" value="C1GALT1/C1GALT1_chp1"/>
</dbReference>
<evidence type="ECO:0000256" key="1">
    <source>
        <dbReference type="ARBA" id="ARBA00001936"/>
    </source>
</evidence>
<sequence>NPGKKNSMSCISRPAVNKQFLVALLTGLAMGFTVAYLALSPEMLTFADPHSSLEMEYVAGPSVDPGSHSENEEFHSMEDSTVADRLRDEVRVLCWIMTGPKNHEKRAKHVKATWGKRCNVLLFMSSKEDESLPAIALPVKEGRNNLWLKTKEAFKHIYKHYYDKADWFLKADDDTYVILENLRYMLMPHKPTEAVYFGCRFKPYVKQGYMSGGAGYVLSKEALKRFIEIGLTNSTGCSRSNGGAEDVEMGKCMEAVEVRAGDSRDSLGRGRFFPFVPEHHLIPGHVSKNFWYWQYIYYDSKEGMDCCSDNAVSFHYVSPNQMYVLEYLIYHLRPYGISFHVEMPPELTDTSPTKYEITTT</sequence>
<comment type="subcellular location">
    <subcellularLocation>
        <location evidence="2">Membrane</location>
        <topology evidence="2">Single-pass type II membrane protein</topology>
    </subcellularLocation>
</comment>
<evidence type="ECO:0000256" key="23">
    <source>
        <dbReference type="SAM" id="Phobius"/>
    </source>
</evidence>
<evidence type="ECO:0000256" key="5">
    <source>
        <dbReference type="ARBA" id="ARBA00011748"/>
    </source>
</evidence>
<evidence type="ECO:0000256" key="19">
    <source>
        <dbReference type="ARBA" id="ARBA00041226"/>
    </source>
</evidence>
<comment type="similarity">
    <text evidence="4">Belongs to the glycosyltransferase 31 family. Beta3-Gal-T subfamily.</text>
</comment>
<dbReference type="EMBL" id="JAPWTK010000014">
    <property type="protein sequence ID" value="KAJ8959070.1"/>
    <property type="molecule type" value="Genomic_DNA"/>
</dbReference>
<keyword evidence="13 23" id="KW-1133">Transmembrane helix</keyword>
<organism evidence="25 26">
    <name type="scientific">Aromia moschata</name>
    <dbReference type="NCBI Taxonomy" id="1265417"/>
    <lineage>
        <taxon>Eukaryota</taxon>
        <taxon>Metazoa</taxon>
        <taxon>Ecdysozoa</taxon>
        <taxon>Arthropoda</taxon>
        <taxon>Hexapoda</taxon>
        <taxon>Insecta</taxon>
        <taxon>Pterygota</taxon>
        <taxon>Neoptera</taxon>
        <taxon>Endopterygota</taxon>
        <taxon>Coleoptera</taxon>
        <taxon>Polyphaga</taxon>
        <taxon>Cucujiformia</taxon>
        <taxon>Chrysomeloidea</taxon>
        <taxon>Cerambycidae</taxon>
        <taxon>Cerambycinae</taxon>
        <taxon>Callichromatini</taxon>
        <taxon>Aromia</taxon>
    </lineage>
</organism>
<evidence type="ECO:0000256" key="7">
    <source>
        <dbReference type="ARBA" id="ARBA00022676"/>
    </source>
</evidence>
<keyword evidence="15" id="KW-1015">Disulfide bond</keyword>
<feature type="non-terminal residue" evidence="25">
    <location>
        <position position="1"/>
    </location>
</feature>
<comment type="cofactor">
    <cofactor evidence="1">
        <name>Mn(2+)</name>
        <dbReference type="ChEBI" id="CHEBI:29035"/>
    </cofactor>
</comment>
<feature type="transmembrane region" description="Helical" evidence="23">
    <location>
        <begin position="20"/>
        <end position="39"/>
    </location>
</feature>
<dbReference type="GO" id="GO:0030145">
    <property type="term" value="F:manganese ion binding"/>
    <property type="evidence" value="ECO:0007669"/>
    <property type="project" value="UniProtKB-ARBA"/>
</dbReference>
<feature type="domain" description="Fringe-like glycosyltransferase" evidence="24">
    <location>
        <begin position="96"/>
        <end position="258"/>
    </location>
</feature>
<dbReference type="PANTHER" id="PTHR23033:SF14">
    <property type="entry name" value="GLYCOPROTEIN-N-ACETYLGALACTOSAMINE 3-BETA-GALACTOSYLTRANSFERASE 1-RELATED"/>
    <property type="match status" value="1"/>
</dbReference>
<name>A0AAV8Z504_9CUCU</name>
<evidence type="ECO:0000313" key="26">
    <source>
        <dbReference type="Proteomes" id="UP001162162"/>
    </source>
</evidence>
<dbReference type="GO" id="GO:0016263">
    <property type="term" value="F:glycoprotein-N-acetylgalactosamine 3-beta-galactosyltransferase activity"/>
    <property type="evidence" value="ECO:0007669"/>
    <property type="project" value="UniProtKB-EC"/>
</dbReference>
<evidence type="ECO:0000256" key="2">
    <source>
        <dbReference type="ARBA" id="ARBA00004606"/>
    </source>
</evidence>
<comment type="function">
    <text evidence="22">Glycosyltransferase that generates the core 1 O-glycan Gal-beta1-3GalNAc-alpha1-Ser/Thr (T antigen), which is a precursor for many extended O-glycans in glycoproteins.</text>
</comment>
<dbReference type="FunFam" id="3.90.550.50:FF:000017">
    <property type="entry name" value="Glycoprotein-N-acetylgalactosamine 3-beta-galactosyltransferase 1"/>
    <property type="match status" value="1"/>
</dbReference>
<dbReference type="EC" id="2.4.1.122" evidence="6"/>
<comment type="pathway">
    <text evidence="3">Protein modification; protein glycosylation.</text>
</comment>
<keyword evidence="16" id="KW-0325">Glycoprotein</keyword>
<evidence type="ECO:0000256" key="8">
    <source>
        <dbReference type="ARBA" id="ARBA00022679"/>
    </source>
</evidence>
<comment type="subunit">
    <text evidence="5">Homodimer; disulfide-linked.</text>
</comment>
<keyword evidence="10" id="KW-0479">Metal-binding</keyword>
<evidence type="ECO:0000256" key="14">
    <source>
        <dbReference type="ARBA" id="ARBA00023136"/>
    </source>
</evidence>
<comment type="caution">
    <text evidence="25">The sequence shown here is derived from an EMBL/GenBank/DDBJ whole genome shotgun (WGS) entry which is preliminary data.</text>
</comment>
<keyword evidence="8" id="KW-0808">Transferase</keyword>